<evidence type="ECO:0000256" key="2">
    <source>
        <dbReference type="ARBA" id="ARBA00022723"/>
    </source>
</evidence>
<keyword evidence="4" id="KW-0805">Transcription regulation</keyword>
<protein>
    <recommendedName>
        <fullName evidence="9">Zn(2)-C6 fungal-type domain-containing protein</fullName>
    </recommendedName>
</protein>
<feature type="compositionally biased region" description="Polar residues" evidence="8">
    <location>
        <begin position="1"/>
        <end position="29"/>
    </location>
</feature>
<comment type="caution">
    <text evidence="10">The sequence shown here is derived from an EMBL/GenBank/DDBJ whole genome shotgun (WGS) entry which is preliminary data.</text>
</comment>
<keyword evidence="6" id="KW-0804">Transcription</keyword>
<dbReference type="InterPro" id="IPR036864">
    <property type="entry name" value="Zn2-C6_fun-type_DNA-bd_sf"/>
</dbReference>
<dbReference type="InterPro" id="IPR007219">
    <property type="entry name" value="XnlR_reg_dom"/>
</dbReference>
<dbReference type="SMART" id="SM00066">
    <property type="entry name" value="GAL4"/>
    <property type="match status" value="1"/>
</dbReference>
<evidence type="ECO:0000256" key="4">
    <source>
        <dbReference type="ARBA" id="ARBA00023015"/>
    </source>
</evidence>
<keyword evidence="11" id="KW-1185">Reference proteome</keyword>
<gene>
    <name evidence="10" type="ORF">TWF694_002681</name>
</gene>
<dbReference type="CDD" id="cd00067">
    <property type="entry name" value="GAL4"/>
    <property type="match status" value="1"/>
</dbReference>
<dbReference type="GO" id="GO:0043565">
    <property type="term" value="F:sequence-specific DNA binding"/>
    <property type="evidence" value="ECO:0007669"/>
    <property type="project" value="TreeGrafter"/>
</dbReference>
<feature type="compositionally biased region" description="Low complexity" evidence="8">
    <location>
        <begin position="38"/>
        <end position="60"/>
    </location>
</feature>
<evidence type="ECO:0000313" key="11">
    <source>
        <dbReference type="Proteomes" id="UP001365542"/>
    </source>
</evidence>
<evidence type="ECO:0000256" key="5">
    <source>
        <dbReference type="ARBA" id="ARBA00023125"/>
    </source>
</evidence>
<dbReference type="Pfam" id="PF00172">
    <property type="entry name" value="Zn_clus"/>
    <property type="match status" value="1"/>
</dbReference>
<feature type="region of interest" description="Disordered" evidence="8">
    <location>
        <begin position="1"/>
        <end position="62"/>
    </location>
</feature>
<dbReference type="SUPFAM" id="SSF57701">
    <property type="entry name" value="Zn2/Cys6 DNA-binding domain"/>
    <property type="match status" value="1"/>
</dbReference>
<dbReference type="CDD" id="cd12148">
    <property type="entry name" value="fungal_TF_MHR"/>
    <property type="match status" value="1"/>
</dbReference>
<evidence type="ECO:0000256" key="8">
    <source>
        <dbReference type="SAM" id="MobiDB-lite"/>
    </source>
</evidence>
<dbReference type="GO" id="GO:0000981">
    <property type="term" value="F:DNA-binding transcription factor activity, RNA polymerase II-specific"/>
    <property type="evidence" value="ECO:0007669"/>
    <property type="project" value="InterPro"/>
</dbReference>
<dbReference type="InterPro" id="IPR052202">
    <property type="entry name" value="Yeast_MetPath_Reg"/>
</dbReference>
<comment type="subcellular location">
    <subcellularLocation>
        <location evidence="1">Nucleus</location>
    </subcellularLocation>
</comment>
<dbReference type="Gene3D" id="4.10.240.10">
    <property type="entry name" value="Zn(2)-C6 fungal-type DNA-binding domain"/>
    <property type="match status" value="1"/>
</dbReference>
<proteinExistence type="predicted"/>
<evidence type="ECO:0000256" key="1">
    <source>
        <dbReference type="ARBA" id="ARBA00004123"/>
    </source>
</evidence>
<dbReference type="PROSITE" id="PS50048">
    <property type="entry name" value="ZN2_CY6_FUNGAL_2"/>
    <property type="match status" value="1"/>
</dbReference>
<sequence>MESSQNPNPGDDPASQQDLPIAGPSSSAGAQIGVSVDPSTSQNQPQQFSSSSQAGPSQHQPRTRMLLACDRCRARKSKCDKNLPSCTACLQAGVPCMTAERDRFLSSDGRHVPRDYIENLERQVRQLEQQYQDVLVRTSSSAPSNPFSGAPPVGIESVPGAFSLPSHRIPNEPFHQLPDVQALNAPISDPLSFENTLLQAIKLSGSDPLRAEDTNLLFSPLSATLNDANALSILKSMDHVSLSTAIDNYFHFIHSHYPLLIREDIRNKFNIMMQETYQAGMISAADELVVYLVVILGMTTSPNFRSVPIFPQMLYHSALRTPNLFEDLDSIPMTQALILIVIYSLYEPCAGSSWHLLDIVASKCLSMGLHLISSTLGNGVESTSKAWSFWTIYSLDRMAGASMGRPFTIANDDIITVPIPGMLHPGQSDNTGYLSGPLITYYQLLYRSRRDPDVGFSHWRSQFEIWRDSTKSSVLQEIQTAANPHSPEFIDSMNKYIDLVYYQGLLLIPQFNIEYPTITAEIMSLYSSETMYHAAKMVGLSFAVHRFPLAWTAGYKAFATGMSYLLSLALKDDRSGVHLPEVYHVSTACINTIENLAGRFDGLTAYGRFLVRGVDMMLRLFNVEGKNSSIANDPFFLYTPYSDAVPRSPNSGVPRPPDVADLHVRRFRSLARMYLAAMEGIRTKMFPGT</sequence>
<organism evidence="10 11">
    <name type="scientific">Orbilia ellipsospora</name>
    <dbReference type="NCBI Taxonomy" id="2528407"/>
    <lineage>
        <taxon>Eukaryota</taxon>
        <taxon>Fungi</taxon>
        <taxon>Dikarya</taxon>
        <taxon>Ascomycota</taxon>
        <taxon>Pezizomycotina</taxon>
        <taxon>Orbiliomycetes</taxon>
        <taxon>Orbiliales</taxon>
        <taxon>Orbiliaceae</taxon>
        <taxon>Orbilia</taxon>
    </lineage>
</organism>
<dbReference type="GO" id="GO:0006351">
    <property type="term" value="P:DNA-templated transcription"/>
    <property type="evidence" value="ECO:0007669"/>
    <property type="project" value="InterPro"/>
</dbReference>
<keyword evidence="7" id="KW-0539">Nucleus</keyword>
<dbReference type="GO" id="GO:0008270">
    <property type="term" value="F:zinc ion binding"/>
    <property type="evidence" value="ECO:0007669"/>
    <property type="project" value="InterPro"/>
</dbReference>
<accession>A0AAV9X585</accession>
<dbReference type="Proteomes" id="UP001365542">
    <property type="component" value="Unassembled WGS sequence"/>
</dbReference>
<evidence type="ECO:0000256" key="6">
    <source>
        <dbReference type="ARBA" id="ARBA00023163"/>
    </source>
</evidence>
<dbReference type="GO" id="GO:0045944">
    <property type="term" value="P:positive regulation of transcription by RNA polymerase II"/>
    <property type="evidence" value="ECO:0007669"/>
    <property type="project" value="TreeGrafter"/>
</dbReference>
<reference evidence="10 11" key="1">
    <citation type="submission" date="2019-10" db="EMBL/GenBank/DDBJ databases">
        <authorList>
            <person name="Palmer J.M."/>
        </authorList>
    </citation>
    <scope>NUCLEOTIDE SEQUENCE [LARGE SCALE GENOMIC DNA]</scope>
    <source>
        <strain evidence="10 11">TWF694</strain>
    </source>
</reference>
<feature type="domain" description="Zn(2)-C6 fungal-type" evidence="9">
    <location>
        <begin position="68"/>
        <end position="98"/>
    </location>
</feature>
<keyword evidence="3" id="KW-0862">Zinc</keyword>
<dbReference type="InterPro" id="IPR001138">
    <property type="entry name" value="Zn2Cys6_DnaBD"/>
</dbReference>
<dbReference type="CDD" id="cd14653">
    <property type="entry name" value="ZIP_Gal4p-like"/>
    <property type="match status" value="1"/>
</dbReference>
<keyword evidence="5" id="KW-0238">DNA-binding</keyword>
<dbReference type="SMART" id="SM00906">
    <property type="entry name" value="Fungal_trans"/>
    <property type="match status" value="1"/>
</dbReference>
<dbReference type="Pfam" id="PF04082">
    <property type="entry name" value="Fungal_trans"/>
    <property type="match status" value="1"/>
</dbReference>
<keyword evidence="2" id="KW-0479">Metal-binding</keyword>
<name>A0AAV9X585_9PEZI</name>
<evidence type="ECO:0000256" key="3">
    <source>
        <dbReference type="ARBA" id="ARBA00022833"/>
    </source>
</evidence>
<dbReference type="AlphaFoldDB" id="A0AAV9X585"/>
<dbReference type="PANTHER" id="PTHR47782">
    <property type="entry name" value="ZN(II)2CYS6 TRANSCRIPTION FACTOR (EUROFUNG)-RELATED"/>
    <property type="match status" value="1"/>
</dbReference>
<dbReference type="GO" id="GO:0005634">
    <property type="term" value="C:nucleus"/>
    <property type="evidence" value="ECO:0007669"/>
    <property type="project" value="UniProtKB-SubCell"/>
</dbReference>
<evidence type="ECO:0000313" key="10">
    <source>
        <dbReference type="EMBL" id="KAK6533750.1"/>
    </source>
</evidence>
<dbReference type="EMBL" id="JAVHJO010000011">
    <property type="protein sequence ID" value="KAK6533750.1"/>
    <property type="molecule type" value="Genomic_DNA"/>
</dbReference>
<evidence type="ECO:0000259" key="9">
    <source>
        <dbReference type="PROSITE" id="PS50048"/>
    </source>
</evidence>
<evidence type="ECO:0000256" key="7">
    <source>
        <dbReference type="ARBA" id="ARBA00023242"/>
    </source>
</evidence>
<dbReference type="PANTHER" id="PTHR47782:SF14">
    <property type="entry name" value="ZN(II)2CYS6 TRANSCRIPTION FACTOR (EUROFUNG)"/>
    <property type="match status" value="1"/>
</dbReference>
<dbReference type="PROSITE" id="PS00463">
    <property type="entry name" value="ZN2_CY6_FUNGAL_1"/>
    <property type="match status" value="1"/>
</dbReference>